<dbReference type="SUPFAM" id="SSF64518">
    <property type="entry name" value="Phase 1 flagellin"/>
    <property type="match status" value="1"/>
</dbReference>
<protein>
    <recommendedName>
        <fullName evidence="5">Flagellin C-terminal domain-containing protein</fullName>
    </recommendedName>
</protein>
<dbReference type="EMBL" id="CP020557">
    <property type="protein sequence ID" value="ARF68474.1"/>
    <property type="molecule type" value="Genomic_DNA"/>
</dbReference>
<accession>A0A1V0UTJ6</accession>
<feature type="domain" description="Flagellin C-terminal" evidence="5">
    <location>
        <begin position="54"/>
        <end position="137"/>
    </location>
</feature>
<dbReference type="Pfam" id="PF00700">
    <property type="entry name" value="Flagellin_C"/>
    <property type="match status" value="1"/>
</dbReference>
<evidence type="ECO:0000259" key="5">
    <source>
        <dbReference type="Pfam" id="PF00700"/>
    </source>
</evidence>
<keyword evidence="3" id="KW-0975">Bacterial flagellum</keyword>
<feature type="compositionally biased region" description="Basic and acidic residues" evidence="4">
    <location>
        <begin position="28"/>
        <end position="48"/>
    </location>
</feature>
<comment type="subcellular location">
    <subcellularLocation>
        <location evidence="1">Bacterial flagellum</location>
    </subcellularLocation>
</comment>
<evidence type="ECO:0000256" key="4">
    <source>
        <dbReference type="SAM" id="MobiDB-lite"/>
    </source>
</evidence>
<dbReference type="InterPro" id="IPR046358">
    <property type="entry name" value="Flagellin_C"/>
</dbReference>
<dbReference type="Gene3D" id="6.10.10.10">
    <property type="entry name" value="Flagellar export chaperone, C-terminal domain"/>
    <property type="match status" value="1"/>
</dbReference>
<proteinExistence type="inferred from homology"/>
<dbReference type="Proteomes" id="UP000192727">
    <property type="component" value="Chromosome"/>
</dbReference>
<organism evidence="6 7">
    <name type="scientific">Paenibacillus larvae subsp. pulvifaciens</name>
    <dbReference type="NCBI Taxonomy" id="1477"/>
    <lineage>
        <taxon>Bacteria</taxon>
        <taxon>Bacillati</taxon>
        <taxon>Bacillota</taxon>
        <taxon>Bacilli</taxon>
        <taxon>Bacillales</taxon>
        <taxon>Paenibacillaceae</taxon>
        <taxon>Paenibacillus</taxon>
    </lineage>
</organism>
<evidence type="ECO:0000256" key="3">
    <source>
        <dbReference type="ARBA" id="ARBA00023143"/>
    </source>
</evidence>
<comment type="similarity">
    <text evidence="2">Belongs to the bacterial flagellin family.</text>
</comment>
<evidence type="ECO:0000313" key="6">
    <source>
        <dbReference type="EMBL" id="ARF68474.1"/>
    </source>
</evidence>
<dbReference type="PANTHER" id="PTHR42792">
    <property type="entry name" value="FLAGELLIN"/>
    <property type="match status" value="1"/>
</dbReference>
<gene>
    <name evidence="6" type="ORF">B7C51_12625</name>
</gene>
<evidence type="ECO:0000256" key="2">
    <source>
        <dbReference type="ARBA" id="ARBA00005709"/>
    </source>
</evidence>
<dbReference type="GO" id="GO:0009288">
    <property type="term" value="C:bacterial-type flagellum"/>
    <property type="evidence" value="ECO:0007669"/>
    <property type="project" value="UniProtKB-SubCell"/>
</dbReference>
<evidence type="ECO:0000256" key="1">
    <source>
        <dbReference type="ARBA" id="ARBA00004365"/>
    </source>
</evidence>
<reference evidence="6 7" key="1">
    <citation type="submission" date="2017-03" db="EMBL/GenBank/DDBJ databases">
        <title>Paenibacillus larvae genome sequencing.</title>
        <authorList>
            <person name="Dingman D.W."/>
        </authorList>
    </citation>
    <scope>NUCLEOTIDE SEQUENCE [LARGE SCALE GENOMIC DNA]</scope>
    <source>
        <strain evidence="6 7">SAG 10367</strain>
    </source>
</reference>
<feature type="region of interest" description="Disordered" evidence="4">
    <location>
        <begin position="23"/>
        <end position="48"/>
    </location>
</feature>
<dbReference type="Gene3D" id="1.20.1330.10">
    <property type="entry name" value="f41 fragment of flagellin, N-terminal domain"/>
    <property type="match status" value="1"/>
</dbReference>
<dbReference type="AlphaFoldDB" id="A0A1V0UTJ6"/>
<evidence type="ECO:0000313" key="7">
    <source>
        <dbReference type="Proteomes" id="UP000192727"/>
    </source>
</evidence>
<dbReference type="GO" id="GO:0005198">
    <property type="term" value="F:structural molecule activity"/>
    <property type="evidence" value="ECO:0007669"/>
    <property type="project" value="InterPro"/>
</dbReference>
<name>A0A1V0UTJ6_9BACL</name>
<dbReference type="InterPro" id="IPR001492">
    <property type="entry name" value="Flagellin"/>
</dbReference>
<sequence length="138" mass="15041">MQNCNRGFRGCFPSNQGADISQAAGLLEKLKGKEDSKAPEDPKAPEDAKIKVSDIEDAIKQVNTARSTLGAQQNRLEHTVNNLGTTTENLQAAESRIRDTDMASEMVKLTKDNILLQASQAMLAQANQHPQGVLQLLR</sequence>
<dbReference type="InterPro" id="IPR042187">
    <property type="entry name" value="Flagellin_C_sub2"/>
</dbReference>
<dbReference type="PANTHER" id="PTHR42792:SF2">
    <property type="entry name" value="FLAGELLIN"/>
    <property type="match status" value="1"/>
</dbReference>